<sequence>MIFQIEEVSLYIHFPKNNIKETIIMKNTILLLNSLWLFGLVACQPKPVASLSECPVVNIRSALQEEAPISMKEDVESIEYVPLETTDSCLISNLMNLQVTADYMFMYNGKTEEVLQFNREGKFIRKIGCQGNGPGEYGMISDLAVDDRNKELSLFQYGGDALVYSYDGTFLRNDTTVKQAGGMYVFPDGKRALKGLVIKPFQQAPWAGALQQPNGSLQECKALFPSGLSRDVCFMKEICFSPSDERVLVFTACNDTVSAISNNGIEPAYVLKRENPVEYYMDIANINKFGDKTVETDQVIGLYDLFESSHYLYLRLYKGDVLFIQRFDKKTGELKSQRIPKDYLECSNSIPGSNIIGIDNDIDGGIPFWPEYAQADGERAQVVNADILSSLREKGYLKEAPTALNVVDDANPVVILYKFKK</sequence>
<dbReference type="EMBL" id="EQ973217">
    <property type="protein sequence ID" value="EFR55452.1"/>
    <property type="molecule type" value="Genomic_DNA"/>
</dbReference>
<evidence type="ECO:0000313" key="1">
    <source>
        <dbReference type="EMBL" id="EFR55452.1"/>
    </source>
</evidence>
<evidence type="ECO:0000313" key="2">
    <source>
        <dbReference type="Proteomes" id="UP000005101"/>
    </source>
</evidence>
<proteinExistence type="predicted"/>
<protein>
    <submittedName>
        <fullName evidence="1">SH3 domain protein</fullName>
    </submittedName>
</protein>
<dbReference type="InterPro" id="IPR011042">
    <property type="entry name" value="6-blade_b-propeller_TolB-like"/>
</dbReference>
<keyword evidence="2" id="KW-1185">Reference proteome</keyword>
<dbReference type="Pfam" id="PF17170">
    <property type="entry name" value="DUF5128"/>
    <property type="match status" value="1"/>
</dbReference>
<gene>
    <name evidence="1" type="ORF">BFAG_04150</name>
</gene>
<dbReference type="Proteomes" id="UP000005101">
    <property type="component" value="Unassembled WGS sequence"/>
</dbReference>
<accession>A0ABN0BR65</accession>
<name>A0ABN0BR65_BACFG</name>
<dbReference type="Gene3D" id="2.120.10.30">
    <property type="entry name" value="TolB, C-terminal domain"/>
    <property type="match status" value="1"/>
</dbReference>
<organism evidence="1 2">
    <name type="scientific">Bacteroides fragilis 3_1_12</name>
    <dbReference type="NCBI Taxonomy" id="457424"/>
    <lineage>
        <taxon>Bacteria</taxon>
        <taxon>Pseudomonadati</taxon>
        <taxon>Bacteroidota</taxon>
        <taxon>Bacteroidia</taxon>
        <taxon>Bacteroidales</taxon>
        <taxon>Bacteroidaceae</taxon>
        <taxon>Bacteroides</taxon>
    </lineage>
</organism>
<reference evidence="1 2" key="1">
    <citation type="submission" date="2008-12" db="EMBL/GenBank/DDBJ databases">
        <title>Annotation of Bacteroides fragilis strain 3_1_12.</title>
        <authorList>
            <consortium name="The Broad Institute Genome Sequencing Platform"/>
            <person name="Ward D."/>
            <person name="Young S.K."/>
            <person name="Kodira C.D."/>
            <person name="Zeng Q."/>
            <person name="Koehrsen M."/>
            <person name="Alvarado L."/>
            <person name="Berlin A."/>
            <person name="Borenstein D."/>
            <person name="Chen Z."/>
            <person name="Engels R."/>
            <person name="Freedman E."/>
            <person name="Gellesch M."/>
            <person name="Goldberg J."/>
            <person name="Griggs A."/>
            <person name="Gujja S."/>
            <person name="Heiman D."/>
            <person name="Hepburn T."/>
            <person name="Howarth C."/>
            <person name="Jen D."/>
            <person name="Larson L."/>
            <person name="Lewis B."/>
            <person name="Mehta T."/>
            <person name="Park D."/>
            <person name="Pearson M."/>
            <person name="Roberts A."/>
            <person name="Saif S."/>
            <person name="Shea T."/>
            <person name="Shenoy N."/>
            <person name="Sisk P."/>
            <person name="Stolte C."/>
            <person name="Sykes S."/>
            <person name="Walk T."/>
            <person name="White J."/>
            <person name="Yandava C."/>
            <person name="Allen-Vercoe E."/>
            <person name="Strauss J."/>
            <person name="Ambrose C."/>
            <person name="Lander E."/>
            <person name="Nusbaum C."/>
            <person name="Galagan J."/>
            <person name="Birren B."/>
        </authorList>
    </citation>
    <scope>NUCLEOTIDE SEQUENCE [LARGE SCALE GENOMIC DNA]</scope>
    <source>
        <strain evidence="1 2">3_1_12</strain>
    </source>
</reference>